<evidence type="ECO:0000313" key="3">
    <source>
        <dbReference type="Proteomes" id="UP000236724"/>
    </source>
</evidence>
<dbReference type="AlphaFoldDB" id="A0A1H6FF33"/>
<reference evidence="2 3" key="1">
    <citation type="submission" date="2016-10" db="EMBL/GenBank/DDBJ databases">
        <authorList>
            <person name="de Groot N.N."/>
        </authorList>
    </citation>
    <scope>NUCLEOTIDE SEQUENCE [LARGE SCALE GENOMIC DNA]</scope>
    <source>
        <strain evidence="2">MBHS1</strain>
    </source>
</reference>
<dbReference type="Gene3D" id="3.90.1570.10">
    <property type="entry name" value="tt1808, chain A"/>
    <property type="match status" value="1"/>
</dbReference>
<dbReference type="Proteomes" id="UP000236724">
    <property type="component" value="Unassembled WGS sequence"/>
</dbReference>
<gene>
    <name evidence="2" type="ORF">MBHS_03523</name>
</gene>
<dbReference type="InterPro" id="IPR012296">
    <property type="entry name" value="Nuclease_put_TT1808"/>
</dbReference>
<dbReference type="EMBL" id="FMSV02000537">
    <property type="protein sequence ID" value="SEH07645.1"/>
    <property type="molecule type" value="Genomic_DNA"/>
</dbReference>
<dbReference type="PANTHER" id="PTHR36558">
    <property type="entry name" value="GLR1098 PROTEIN"/>
    <property type="match status" value="1"/>
</dbReference>
<name>A0A1H6FF33_9GAMM</name>
<feature type="domain" description="Putative restriction endonuclease" evidence="1">
    <location>
        <begin position="8"/>
        <end position="117"/>
    </location>
</feature>
<dbReference type="SUPFAM" id="SSF52980">
    <property type="entry name" value="Restriction endonuclease-like"/>
    <property type="match status" value="1"/>
</dbReference>
<evidence type="ECO:0000313" key="2">
    <source>
        <dbReference type="EMBL" id="SEH07645.1"/>
    </source>
</evidence>
<evidence type="ECO:0000259" key="1">
    <source>
        <dbReference type="Pfam" id="PF05685"/>
    </source>
</evidence>
<dbReference type="CDD" id="cd06260">
    <property type="entry name" value="DUF820-like"/>
    <property type="match status" value="1"/>
</dbReference>
<dbReference type="PANTHER" id="PTHR36558:SF1">
    <property type="entry name" value="RESTRICTION ENDONUCLEASE DOMAIN-CONTAINING PROTEIN-RELATED"/>
    <property type="match status" value="1"/>
</dbReference>
<sequence>MENVKTQIQIAQNLHYYYPDIQITCRAAANNASDETENAYYEDRPKLIIEVLSPSTERRDRAEKFYHYQQLDSLEAYVLVAQDTRRIEIYRRNNNWAWELYTEETTQVHLQSVELELPLDVIYEDVVFTEHVML</sequence>
<accession>A0A1H6FF33</accession>
<dbReference type="InterPro" id="IPR011335">
    <property type="entry name" value="Restrct_endonuc-II-like"/>
</dbReference>
<protein>
    <recommendedName>
        <fullName evidence="1">Putative restriction endonuclease domain-containing protein</fullName>
    </recommendedName>
</protein>
<dbReference type="Pfam" id="PF05685">
    <property type="entry name" value="Uma2"/>
    <property type="match status" value="1"/>
</dbReference>
<keyword evidence="3" id="KW-1185">Reference proteome</keyword>
<dbReference type="InterPro" id="IPR008538">
    <property type="entry name" value="Uma2"/>
</dbReference>
<proteinExistence type="predicted"/>
<organism evidence="2 3">
    <name type="scientific">Candidatus Venteria ishoeyi</name>
    <dbReference type="NCBI Taxonomy" id="1899563"/>
    <lineage>
        <taxon>Bacteria</taxon>
        <taxon>Pseudomonadati</taxon>
        <taxon>Pseudomonadota</taxon>
        <taxon>Gammaproteobacteria</taxon>
        <taxon>Thiotrichales</taxon>
        <taxon>Thiotrichaceae</taxon>
        <taxon>Venteria</taxon>
    </lineage>
</organism>